<evidence type="ECO:0000313" key="1">
    <source>
        <dbReference type="EMBL" id="KPV48409.1"/>
    </source>
</evidence>
<protein>
    <submittedName>
        <fullName evidence="1">Uncharacterized protein</fullName>
    </submittedName>
</protein>
<dbReference type="AlphaFoldDB" id="A0A0P9CS01"/>
<proteinExistence type="predicted"/>
<sequence>PQPAGGGNPAYPGLRGAGVYRLAADPADDHHLVAATTRGLHHNGSGVAAEPWEQVTVAAWEALLAGTSATAIVTDVAWTPATAGHPARLWVAVVDQVTPAAQNATDVWVSTNGVAGPFTQVNLPGVMGAVLRLGFGSDPAFPDVVYVLGSGPLMWRIDGIVPTPVAPLPAQLFGAVGDQSDYDLALAIDPTNVNRVLVGGAAATSPFDASASAALYRLTIGGAAPAYNTDYAGGEAADARWAGAEVHADIHCIHWRQVGGAGQVWVCCDGGVFRSTAAATPGSFASRATGLAITEAS</sequence>
<comment type="caution">
    <text evidence="1">The sequence shown here is derived from an EMBL/GenBank/DDBJ whole genome shotgun (WGS) entry which is preliminary data.</text>
</comment>
<accession>A0A0P9CS01</accession>
<evidence type="ECO:0000313" key="2">
    <source>
        <dbReference type="Proteomes" id="UP000050509"/>
    </source>
</evidence>
<dbReference type="Proteomes" id="UP000050509">
    <property type="component" value="Unassembled WGS sequence"/>
</dbReference>
<feature type="non-terminal residue" evidence="1">
    <location>
        <position position="1"/>
    </location>
</feature>
<feature type="non-terminal residue" evidence="1">
    <location>
        <position position="297"/>
    </location>
</feature>
<dbReference type="EMBL" id="LJCR01002678">
    <property type="protein sequence ID" value="KPV48409.1"/>
    <property type="molecule type" value="Genomic_DNA"/>
</dbReference>
<keyword evidence="2" id="KW-1185">Reference proteome</keyword>
<gene>
    <name evidence="1" type="ORF">SE17_38235</name>
</gene>
<organism evidence="1 2">
    <name type="scientific">Kouleothrix aurantiaca</name>
    <dbReference type="NCBI Taxonomy" id="186479"/>
    <lineage>
        <taxon>Bacteria</taxon>
        <taxon>Bacillati</taxon>
        <taxon>Chloroflexota</taxon>
        <taxon>Chloroflexia</taxon>
        <taxon>Chloroflexales</taxon>
        <taxon>Roseiflexineae</taxon>
        <taxon>Roseiflexaceae</taxon>
        <taxon>Kouleothrix</taxon>
    </lineage>
</organism>
<name>A0A0P9CS01_9CHLR</name>
<reference evidence="1 2" key="1">
    <citation type="submission" date="2015-09" db="EMBL/GenBank/DDBJ databases">
        <title>Draft genome sequence of Kouleothrix aurantiaca JCM 19913.</title>
        <authorList>
            <person name="Hemp J."/>
        </authorList>
    </citation>
    <scope>NUCLEOTIDE SEQUENCE [LARGE SCALE GENOMIC DNA]</scope>
    <source>
        <strain evidence="1 2">COM-B</strain>
    </source>
</reference>